<evidence type="ECO:0000313" key="10">
    <source>
        <dbReference type="Proteomes" id="UP000739180"/>
    </source>
</evidence>
<evidence type="ECO:0000256" key="8">
    <source>
        <dbReference type="SAM" id="Phobius"/>
    </source>
</evidence>
<keyword evidence="4" id="KW-1003">Cell membrane</keyword>
<dbReference type="Gene3D" id="1.10.3470.10">
    <property type="entry name" value="ABC transporter involved in vitamin B12 uptake, BtuC"/>
    <property type="match status" value="1"/>
</dbReference>
<feature type="transmembrane region" description="Helical" evidence="8">
    <location>
        <begin position="39"/>
        <end position="61"/>
    </location>
</feature>
<feature type="transmembrane region" description="Helical" evidence="8">
    <location>
        <begin position="343"/>
        <end position="360"/>
    </location>
</feature>
<keyword evidence="7 8" id="KW-0472">Membrane</keyword>
<feature type="transmembrane region" description="Helical" evidence="8">
    <location>
        <begin position="224"/>
        <end position="246"/>
    </location>
</feature>
<keyword evidence="10" id="KW-1185">Reference proteome</keyword>
<evidence type="ECO:0000256" key="1">
    <source>
        <dbReference type="ARBA" id="ARBA00004651"/>
    </source>
</evidence>
<dbReference type="Proteomes" id="UP000739180">
    <property type="component" value="Unassembled WGS sequence"/>
</dbReference>
<dbReference type="EMBL" id="VCQT01000027">
    <property type="protein sequence ID" value="TMW13021.1"/>
    <property type="molecule type" value="Genomic_DNA"/>
</dbReference>
<name>A0ABY2XLD3_9GAMM</name>
<evidence type="ECO:0000256" key="5">
    <source>
        <dbReference type="ARBA" id="ARBA00022692"/>
    </source>
</evidence>
<protein>
    <submittedName>
        <fullName evidence="9">Iron ABC transporter permease</fullName>
    </submittedName>
</protein>
<evidence type="ECO:0000256" key="7">
    <source>
        <dbReference type="ARBA" id="ARBA00023136"/>
    </source>
</evidence>
<feature type="transmembrane region" description="Helical" evidence="8">
    <location>
        <begin position="272"/>
        <end position="292"/>
    </location>
</feature>
<evidence type="ECO:0000256" key="4">
    <source>
        <dbReference type="ARBA" id="ARBA00022475"/>
    </source>
</evidence>
<comment type="similarity">
    <text evidence="2">Belongs to the binding-protein-dependent transport system permease family. FecCD subfamily.</text>
</comment>
<evidence type="ECO:0000256" key="6">
    <source>
        <dbReference type="ARBA" id="ARBA00022989"/>
    </source>
</evidence>
<keyword evidence="3" id="KW-0813">Transport</keyword>
<dbReference type="CDD" id="cd06550">
    <property type="entry name" value="TM_ABC_iron-siderophores_like"/>
    <property type="match status" value="1"/>
</dbReference>
<reference evidence="9 10" key="1">
    <citation type="submission" date="2019-05" db="EMBL/GenBank/DDBJ databases">
        <title>Genome of Alcanivorax gelatiniphagus, an oil degrading marine bacteria.</title>
        <authorList>
            <person name="Kwon K.K."/>
        </authorList>
    </citation>
    <scope>NUCLEOTIDE SEQUENCE [LARGE SCALE GENOMIC DNA]</scope>
    <source>
        <strain evidence="9 10">MEBiC 08158</strain>
    </source>
</reference>
<feature type="transmembrane region" description="Helical" evidence="8">
    <location>
        <begin position="124"/>
        <end position="145"/>
    </location>
</feature>
<accession>A0ABY2XLD3</accession>
<organism evidence="9 10">
    <name type="scientific">Alloalcanivorax gelatiniphagus</name>
    <dbReference type="NCBI Taxonomy" id="1194167"/>
    <lineage>
        <taxon>Bacteria</taxon>
        <taxon>Pseudomonadati</taxon>
        <taxon>Pseudomonadota</taxon>
        <taxon>Gammaproteobacteria</taxon>
        <taxon>Oceanospirillales</taxon>
        <taxon>Alcanivoracaceae</taxon>
        <taxon>Alloalcanivorax</taxon>
    </lineage>
</organism>
<feature type="transmembrane region" description="Helical" evidence="8">
    <location>
        <begin position="151"/>
        <end position="168"/>
    </location>
</feature>
<dbReference type="PANTHER" id="PTHR30472:SF25">
    <property type="entry name" value="ABC TRANSPORTER PERMEASE PROTEIN MJ0876-RELATED"/>
    <property type="match status" value="1"/>
</dbReference>
<dbReference type="InterPro" id="IPR000522">
    <property type="entry name" value="ABC_transptr_permease_BtuC"/>
</dbReference>
<keyword evidence="6 8" id="KW-1133">Transmembrane helix</keyword>
<feature type="transmembrane region" description="Helical" evidence="8">
    <location>
        <begin position="180"/>
        <end position="204"/>
    </location>
</feature>
<dbReference type="InterPro" id="IPR037294">
    <property type="entry name" value="ABC_BtuC-like"/>
</dbReference>
<evidence type="ECO:0000256" key="2">
    <source>
        <dbReference type="ARBA" id="ARBA00007935"/>
    </source>
</evidence>
<sequence length="365" mass="37926">MACFCWASARACRTPWRRCWRWPPVRDAEPRRWPVAPTLTVLAVLLAVAAMIAALAGPLSVTPATLWQGLWYDGLGDGGGEPGYRVVRDLRLPRIVMATLVGAALASTGAALQGLFRNPLADPGLIGISAGAALGAVAVIVLGGGALGHQAIPLAAFLGALVTTFLMWRIASRGGETRVALLLLAGIAIGAIAMALTGVLTFMADDNELRTLTFWSMGSLAHSRWSDVALVAPWLLAGTLLMPLLARPLNGLMLGEQAALHLGHGVPRAKRAVMVLGAVSVGAAVAAAGQISFVGLVAPHLVRLLIGVDHRWLIPGAGLLGALLTVFADTLARTLVAPAELPIGLVMALLGGPFFLVLLLRRNGV</sequence>
<dbReference type="PANTHER" id="PTHR30472">
    <property type="entry name" value="FERRIC ENTEROBACTIN TRANSPORT SYSTEM PERMEASE PROTEIN"/>
    <property type="match status" value="1"/>
</dbReference>
<proteinExistence type="inferred from homology"/>
<gene>
    <name evidence="9" type="ORF">FGS76_08120</name>
</gene>
<evidence type="ECO:0000313" key="9">
    <source>
        <dbReference type="EMBL" id="TMW13021.1"/>
    </source>
</evidence>
<feature type="transmembrane region" description="Helical" evidence="8">
    <location>
        <begin position="92"/>
        <end position="112"/>
    </location>
</feature>
<comment type="subcellular location">
    <subcellularLocation>
        <location evidence="1">Cell membrane</location>
        <topology evidence="1">Multi-pass membrane protein</topology>
    </subcellularLocation>
</comment>
<evidence type="ECO:0000256" key="3">
    <source>
        <dbReference type="ARBA" id="ARBA00022448"/>
    </source>
</evidence>
<dbReference type="SUPFAM" id="SSF81345">
    <property type="entry name" value="ABC transporter involved in vitamin B12 uptake, BtuC"/>
    <property type="match status" value="1"/>
</dbReference>
<dbReference type="Pfam" id="PF01032">
    <property type="entry name" value="FecCD"/>
    <property type="match status" value="1"/>
</dbReference>
<comment type="caution">
    <text evidence="9">The sequence shown here is derived from an EMBL/GenBank/DDBJ whole genome shotgun (WGS) entry which is preliminary data.</text>
</comment>
<keyword evidence="5 8" id="KW-0812">Transmembrane</keyword>